<sequence length="181" mass="18966">MLIKLAVPCLTLLAAMTGPAIAAEPGQAEAPRGAIRLVGFPEAIQAPGEQIVTVLHAEGAQIYECKAAPDGKLSWSFREPIATLMENGKTVGRHYAGPNWELQDGSAVSAKVVATAPSLTDGAIPYLKLEVTERRGNGALSTATTVQRVGTIGGKLDGACERVGALRSMPYSADYFFLKKG</sequence>
<gene>
    <name evidence="2" type="ORF">S23_24980</name>
</gene>
<dbReference type="PANTHER" id="PTHR35567">
    <property type="entry name" value="MALATE DEHYDROGENASE (AFU_ORTHOLOGUE AFUA_2G13800)"/>
    <property type="match status" value="1"/>
</dbReference>
<name>A0AAI8MC88_9BRAD</name>
<dbReference type="RefSeq" id="WP_015685037.1">
    <property type="nucleotide sequence ID" value="NC_017082.1"/>
</dbReference>
<keyword evidence="1" id="KW-0732">Signal</keyword>
<accession>A0AAI8MC88</accession>
<evidence type="ECO:0000313" key="2">
    <source>
        <dbReference type="EMBL" id="BAL75711.1"/>
    </source>
</evidence>
<dbReference type="EMBL" id="AP012279">
    <property type="protein sequence ID" value="BAL75711.1"/>
    <property type="molecule type" value="Genomic_DNA"/>
</dbReference>
<proteinExistence type="predicted"/>
<dbReference type="Proteomes" id="UP000007886">
    <property type="component" value="Chromosome"/>
</dbReference>
<evidence type="ECO:0008006" key="4">
    <source>
        <dbReference type="Google" id="ProtNLM"/>
    </source>
</evidence>
<dbReference type="InterPro" id="IPR021851">
    <property type="entry name" value="DUF3455"/>
</dbReference>
<dbReference type="AlphaFoldDB" id="A0AAI8MC88"/>
<dbReference type="PANTHER" id="PTHR35567:SF1">
    <property type="entry name" value="CONSERVED FUNGAL PROTEIN (AFU_ORTHOLOGUE AFUA_1G14230)"/>
    <property type="match status" value="1"/>
</dbReference>
<keyword evidence="3" id="KW-1185">Reference proteome</keyword>
<feature type="chain" id="PRO_5042478777" description="DUF3455 domain-containing protein" evidence="1">
    <location>
        <begin position="23"/>
        <end position="181"/>
    </location>
</feature>
<dbReference type="Pfam" id="PF11937">
    <property type="entry name" value="DUF3455"/>
    <property type="match status" value="1"/>
</dbReference>
<evidence type="ECO:0000256" key="1">
    <source>
        <dbReference type="SAM" id="SignalP"/>
    </source>
</evidence>
<protein>
    <recommendedName>
        <fullName evidence="4">DUF3455 domain-containing protein</fullName>
    </recommendedName>
</protein>
<evidence type="ECO:0000313" key="3">
    <source>
        <dbReference type="Proteomes" id="UP000007886"/>
    </source>
</evidence>
<feature type="signal peptide" evidence="1">
    <location>
        <begin position="1"/>
        <end position="22"/>
    </location>
</feature>
<dbReference type="KEGG" id="brs:S23_24980"/>
<reference evidence="2 3" key="1">
    <citation type="journal article" date="2012" name="Microbes Environ.">
        <title>Complete genome sequence of Bradyrhizobium sp. S23321: insights into symbiosis evolution in soil oligotrophs.</title>
        <authorList>
            <person name="Okubo T."/>
            <person name="Tsukui T."/>
            <person name="Maita H."/>
            <person name="Okamoto S."/>
            <person name="Oshima K."/>
            <person name="Fujisawa T."/>
            <person name="Saito A."/>
            <person name="Futamata H."/>
            <person name="Hattori R."/>
            <person name="Shimomura Y."/>
            <person name="Haruta S."/>
            <person name="Morimoto S."/>
            <person name="Wang Y."/>
            <person name="Sakai Y."/>
            <person name="Hattori M."/>
            <person name="Aizawa S."/>
            <person name="Nagashima K.V.P."/>
            <person name="Masuda S."/>
            <person name="Hattori T."/>
            <person name="Yamashita A."/>
            <person name="Bao Z."/>
            <person name="Hayatsu M."/>
            <person name="Kajiya-Kanegae H."/>
            <person name="Yoshinaga I."/>
            <person name="Sakamoto K."/>
            <person name="Toyota K."/>
            <person name="Nakao M."/>
            <person name="Kohara M."/>
            <person name="Anda M."/>
            <person name="Niwa R."/>
            <person name="Jung-Hwan P."/>
            <person name="Sameshima-Saito R."/>
            <person name="Tokuda S."/>
            <person name="Yamamoto S."/>
            <person name="Yamamoto S."/>
            <person name="Yokoyama T."/>
            <person name="Akutsu T."/>
            <person name="Nakamura Y."/>
            <person name="Nakahira-Yanaka Y."/>
            <person name="Takada Hoshino Y."/>
            <person name="Hirakawa H."/>
            <person name="Mitsui H."/>
            <person name="Terasawa K."/>
            <person name="Itakura M."/>
            <person name="Sato S."/>
            <person name="Ikeda-Ohtsubo W."/>
            <person name="Sakakura N."/>
            <person name="Kaminuma E."/>
            <person name="Minamisawa K."/>
        </authorList>
    </citation>
    <scope>NUCLEOTIDE SEQUENCE [LARGE SCALE GENOMIC DNA]</scope>
    <source>
        <strain evidence="2 3">S23321</strain>
    </source>
</reference>
<organism evidence="2 3">
    <name type="scientific">Bradyrhizobium cosmicum</name>
    <dbReference type="NCBI Taxonomy" id="1404864"/>
    <lineage>
        <taxon>Bacteria</taxon>
        <taxon>Pseudomonadati</taxon>
        <taxon>Pseudomonadota</taxon>
        <taxon>Alphaproteobacteria</taxon>
        <taxon>Hyphomicrobiales</taxon>
        <taxon>Nitrobacteraceae</taxon>
        <taxon>Bradyrhizobium</taxon>
    </lineage>
</organism>